<protein>
    <submittedName>
        <fullName evidence="2">Uncharacterized protein</fullName>
    </submittedName>
</protein>
<dbReference type="RefSeq" id="WP_166323404.1">
    <property type="nucleotide sequence ID" value="NZ_CP049916.1"/>
</dbReference>
<dbReference type="EMBL" id="CP049916">
    <property type="protein sequence ID" value="QIO08546.1"/>
    <property type="molecule type" value="Genomic_DNA"/>
</dbReference>
<feature type="chain" id="PRO_5026247257" evidence="1">
    <location>
        <begin position="23"/>
        <end position="115"/>
    </location>
</feature>
<reference evidence="2 3" key="1">
    <citation type="submission" date="2020-03" db="EMBL/GenBank/DDBJ databases">
        <authorList>
            <person name="Zhu W."/>
        </authorList>
    </citation>
    <scope>NUCLEOTIDE SEQUENCE [LARGE SCALE GENOMIC DNA]</scope>
    <source>
        <strain evidence="2 3">185</strain>
    </source>
</reference>
<evidence type="ECO:0000256" key="1">
    <source>
        <dbReference type="SAM" id="SignalP"/>
    </source>
</evidence>
<dbReference type="KEGG" id="alj:G8D99_05630"/>
<accession>A0A6G8S2V6</accession>
<dbReference type="Proteomes" id="UP000501939">
    <property type="component" value="Chromosome"/>
</dbReference>
<organism evidence="2 3">
    <name type="scientific">Acinetobacter lanii</name>
    <dbReference type="NCBI Taxonomy" id="2715163"/>
    <lineage>
        <taxon>Bacteria</taxon>
        <taxon>Pseudomonadati</taxon>
        <taxon>Pseudomonadota</taxon>
        <taxon>Gammaproteobacteria</taxon>
        <taxon>Moraxellales</taxon>
        <taxon>Moraxellaceae</taxon>
        <taxon>Acinetobacter</taxon>
    </lineage>
</organism>
<keyword evidence="1" id="KW-0732">Signal</keyword>
<feature type="signal peptide" evidence="1">
    <location>
        <begin position="1"/>
        <end position="22"/>
    </location>
</feature>
<proteinExistence type="predicted"/>
<sequence>MKNKILLSAFLCSMGLSTVGFANDKVESTYNAKQYQQVCKGKSEGAEVSFAYRGIIWNGTCQTQFFPTVTKGLKGDEAELRSVCASDAAAKTASIGGQEYKGKCALGYAPPMPKS</sequence>
<keyword evidence="3" id="KW-1185">Reference proteome</keyword>
<evidence type="ECO:0000313" key="3">
    <source>
        <dbReference type="Proteomes" id="UP000501939"/>
    </source>
</evidence>
<name>A0A6G8S2V6_9GAMM</name>
<gene>
    <name evidence="2" type="ORF">G8D99_05630</name>
</gene>
<evidence type="ECO:0000313" key="2">
    <source>
        <dbReference type="EMBL" id="QIO08546.1"/>
    </source>
</evidence>
<dbReference type="AlphaFoldDB" id="A0A6G8S2V6"/>